<evidence type="ECO:0000256" key="1">
    <source>
        <dbReference type="ARBA" id="ARBA00022801"/>
    </source>
</evidence>
<dbReference type="EMBL" id="JBANMG010000005">
    <property type="protein sequence ID" value="KAK6953019.1"/>
    <property type="molecule type" value="Genomic_DNA"/>
</dbReference>
<evidence type="ECO:0008006" key="6">
    <source>
        <dbReference type="Google" id="ProtNLM"/>
    </source>
</evidence>
<dbReference type="AlphaFoldDB" id="A0AAX6MK72"/>
<dbReference type="PANTHER" id="PTHR34853:SF5">
    <property type="entry name" value="LIP-DOMAIN-CONTAINING PROTEIN-RELATED"/>
    <property type="match status" value="1"/>
</dbReference>
<organism evidence="4 5">
    <name type="scientific">Daldinia eschscholtzii</name>
    <dbReference type="NCBI Taxonomy" id="292717"/>
    <lineage>
        <taxon>Eukaryota</taxon>
        <taxon>Fungi</taxon>
        <taxon>Dikarya</taxon>
        <taxon>Ascomycota</taxon>
        <taxon>Pezizomycotina</taxon>
        <taxon>Sordariomycetes</taxon>
        <taxon>Xylariomycetidae</taxon>
        <taxon>Xylariales</taxon>
        <taxon>Hypoxylaceae</taxon>
        <taxon>Daldinia</taxon>
    </lineage>
</organism>
<dbReference type="Proteomes" id="UP001369815">
    <property type="component" value="Unassembled WGS sequence"/>
</dbReference>
<keyword evidence="1" id="KW-0378">Hydrolase</keyword>
<accession>A0AAX6MK72</accession>
<name>A0AAX6MK72_9PEZI</name>
<keyword evidence="5" id="KW-1185">Reference proteome</keyword>
<gene>
    <name evidence="4" type="ORF">Daesc_005316</name>
</gene>
<dbReference type="GO" id="GO:0004806">
    <property type="term" value="F:triacylglycerol lipase activity"/>
    <property type="evidence" value="ECO:0007669"/>
    <property type="project" value="UniProtKB-UniRule"/>
</dbReference>
<dbReference type="Pfam" id="PF03583">
    <property type="entry name" value="LIP"/>
    <property type="match status" value="1"/>
</dbReference>
<evidence type="ECO:0000256" key="2">
    <source>
        <dbReference type="PIRNR" id="PIRNR029171"/>
    </source>
</evidence>
<dbReference type="Gene3D" id="1.10.260.130">
    <property type="match status" value="1"/>
</dbReference>
<sequence>MDSTLQQIKQTTPAGDVEHELASLSPSAQGSGGTSVRPLSWFFGLREVPQSSGSSTFHETSEPLPPSKDPWYKAPDGFESREPGAILRIRPTLGNLGAFIGNSSASYNILFRTTDSRYRPAWAVTTLIVPKSLYVSPRGKKAMLSYQFAYNTANLDSSPSYTLNREQMQSNIDLGIQSNTSLLTELLGQGWIINTPDFEGPHAAFGASVLAGHATLDSIRAVLNLARLTGDASITTAMWGYSGGSIPTEAAAELQVQYAPELDISGAVVGGLVDHLADNMDMLNKSPIAVSLVSALLGLSSQYPEAAAYVRSRLRPETAEEFLSARDVDSGASLRMFAMEDIYSYFLGGREDLKNPVLRNVFDVEGRRGLHGVPNMPMFVYKAVGDEFCPIDLTDRLVERFCGLGADVTYERNTLGGHVSEIANGKGRAVEWLWRIFDESYVPAAEGGVIRDVAVDIYSQGT</sequence>
<feature type="region of interest" description="Disordered" evidence="3">
    <location>
        <begin position="52"/>
        <end position="75"/>
    </location>
</feature>
<evidence type="ECO:0000256" key="3">
    <source>
        <dbReference type="SAM" id="MobiDB-lite"/>
    </source>
</evidence>
<dbReference type="InterPro" id="IPR029058">
    <property type="entry name" value="AB_hydrolase_fold"/>
</dbReference>
<comment type="similarity">
    <text evidence="2">Belongs to the AB hydrolase superfamily. Lipase family.</text>
</comment>
<evidence type="ECO:0000313" key="5">
    <source>
        <dbReference type="Proteomes" id="UP001369815"/>
    </source>
</evidence>
<dbReference type="GO" id="GO:0016042">
    <property type="term" value="P:lipid catabolic process"/>
    <property type="evidence" value="ECO:0007669"/>
    <property type="project" value="UniProtKB-UniRule"/>
</dbReference>
<evidence type="ECO:0000313" key="4">
    <source>
        <dbReference type="EMBL" id="KAK6953019.1"/>
    </source>
</evidence>
<dbReference type="InterPro" id="IPR005152">
    <property type="entry name" value="Lipase_secreted"/>
</dbReference>
<dbReference type="SUPFAM" id="SSF53474">
    <property type="entry name" value="alpha/beta-Hydrolases"/>
    <property type="match status" value="1"/>
</dbReference>
<dbReference type="PIRSF" id="PIRSF029171">
    <property type="entry name" value="Esterase_LipA"/>
    <property type="match status" value="1"/>
</dbReference>
<reference evidence="4 5" key="1">
    <citation type="journal article" date="2024" name="Front Chem Biol">
        <title>Unveiling the potential of Daldinia eschscholtzii MFLUCC 19-0629 through bioactivity and bioinformatics studies for enhanced sustainable agriculture production.</title>
        <authorList>
            <person name="Brooks S."/>
            <person name="Weaver J.A."/>
            <person name="Klomchit A."/>
            <person name="Alharthi S.A."/>
            <person name="Onlamun T."/>
            <person name="Nurani R."/>
            <person name="Vong T.K."/>
            <person name="Alberti F."/>
            <person name="Greco C."/>
        </authorList>
    </citation>
    <scope>NUCLEOTIDE SEQUENCE [LARGE SCALE GENOMIC DNA]</scope>
    <source>
        <strain evidence="4">MFLUCC 19-0629</strain>
    </source>
</reference>
<proteinExistence type="inferred from homology"/>
<dbReference type="PANTHER" id="PTHR34853">
    <property type="match status" value="1"/>
</dbReference>
<protein>
    <recommendedName>
        <fullName evidence="6">Triacylglycerol lipase</fullName>
    </recommendedName>
</protein>
<comment type="caution">
    <text evidence="4">The sequence shown here is derived from an EMBL/GenBank/DDBJ whole genome shotgun (WGS) entry which is preliminary data.</text>
</comment>
<dbReference type="Gene3D" id="3.40.50.1820">
    <property type="entry name" value="alpha/beta hydrolase"/>
    <property type="match status" value="1"/>
</dbReference>